<dbReference type="InterPro" id="IPR053793">
    <property type="entry name" value="PB1-like"/>
</dbReference>
<feature type="coiled-coil region" evidence="1">
    <location>
        <begin position="224"/>
        <end position="269"/>
    </location>
</feature>
<dbReference type="PROSITE" id="PS51745">
    <property type="entry name" value="PB1"/>
    <property type="match status" value="1"/>
</dbReference>
<accession>A0A8S1PUJ1</accession>
<evidence type="ECO:0000259" key="2">
    <source>
        <dbReference type="PROSITE" id="PS51745"/>
    </source>
</evidence>
<keyword evidence="4" id="KW-1185">Reference proteome</keyword>
<dbReference type="EMBL" id="CAJJDM010000133">
    <property type="protein sequence ID" value="CAD8106278.1"/>
    <property type="molecule type" value="Genomic_DNA"/>
</dbReference>
<reference evidence="3" key="1">
    <citation type="submission" date="2021-01" db="EMBL/GenBank/DDBJ databases">
        <authorList>
            <consortium name="Genoscope - CEA"/>
            <person name="William W."/>
        </authorList>
    </citation>
    <scope>NUCLEOTIDE SEQUENCE</scope>
</reference>
<protein>
    <recommendedName>
        <fullName evidence="2">PB1 domain-containing protein</fullName>
    </recommendedName>
</protein>
<feature type="coiled-coil region" evidence="1">
    <location>
        <begin position="60"/>
        <end position="148"/>
    </location>
</feature>
<evidence type="ECO:0000256" key="1">
    <source>
        <dbReference type="SAM" id="Coils"/>
    </source>
</evidence>
<feature type="domain" description="PB1" evidence="2">
    <location>
        <begin position="1"/>
        <end position="84"/>
    </location>
</feature>
<evidence type="ECO:0000313" key="3">
    <source>
        <dbReference type="EMBL" id="CAD8106278.1"/>
    </source>
</evidence>
<sequence>MDIQIRYQNEQITFEGVQSYEDLQQEIQLKYPLLKNIELSYQDEENDIIQVSNTSDIIAITDISKVILQMEAQIDQLKIQELERTIKVEEFNQKLIEEQRTNKIEEIQKEMKKIQEIIHEKGLIAHQFNQQIQQLKNYQQQLKDFQSKPLSDFKTIFYNSNLFDQIREKESNLLILELDLLMLYIIGQKRIQNIIIDEFEKLFTQRILEHQELYANRLENKCKINRINQEIQMVEYQKQEILQDLDYKQRRLEDNVIRNNAELNLLQQNDDQF</sequence>
<dbReference type="Pfam" id="PF00564">
    <property type="entry name" value="PB1"/>
    <property type="match status" value="1"/>
</dbReference>
<evidence type="ECO:0000313" key="4">
    <source>
        <dbReference type="Proteomes" id="UP000688137"/>
    </source>
</evidence>
<proteinExistence type="predicted"/>
<name>A0A8S1PUJ1_PARPR</name>
<dbReference type="AlphaFoldDB" id="A0A8S1PUJ1"/>
<gene>
    <name evidence="3" type="ORF">PPRIM_AZ9-3.1.T1300041</name>
</gene>
<comment type="caution">
    <text evidence="3">The sequence shown here is derived from an EMBL/GenBank/DDBJ whole genome shotgun (WGS) entry which is preliminary data.</text>
</comment>
<dbReference type="InterPro" id="IPR000270">
    <property type="entry name" value="PB1_dom"/>
</dbReference>
<dbReference type="Proteomes" id="UP000688137">
    <property type="component" value="Unassembled WGS sequence"/>
</dbReference>
<keyword evidence="1" id="KW-0175">Coiled coil</keyword>
<organism evidence="3 4">
    <name type="scientific">Paramecium primaurelia</name>
    <dbReference type="NCBI Taxonomy" id="5886"/>
    <lineage>
        <taxon>Eukaryota</taxon>
        <taxon>Sar</taxon>
        <taxon>Alveolata</taxon>
        <taxon>Ciliophora</taxon>
        <taxon>Intramacronucleata</taxon>
        <taxon>Oligohymenophorea</taxon>
        <taxon>Peniculida</taxon>
        <taxon>Parameciidae</taxon>
        <taxon>Paramecium</taxon>
    </lineage>
</organism>